<name>A0A1H8F6E4_9RHOB</name>
<dbReference type="GO" id="GO:0002953">
    <property type="term" value="F:5'-deoxynucleotidase activity"/>
    <property type="evidence" value="ECO:0007669"/>
    <property type="project" value="InterPro"/>
</dbReference>
<dbReference type="Proteomes" id="UP000199585">
    <property type="component" value="Unassembled WGS sequence"/>
</dbReference>
<dbReference type="InterPro" id="IPR006674">
    <property type="entry name" value="HD_domain"/>
</dbReference>
<evidence type="ECO:0000256" key="1">
    <source>
        <dbReference type="ARBA" id="ARBA00022723"/>
    </source>
</evidence>
<dbReference type="PANTHER" id="PTHR11845:SF13">
    <property type="entry name" value="5'-DEOXYNUCLEOTIDASE HDDC2"/>
    <property type="match status" value="1"/>
</dbReference>
<accession>A0A1H8F6E4</accession>
<feature type="domain" description="HD" evidence="3">
    <location>
        <begin position="20"/>
        <end position="173"/>
    </location>
</feature>
<evidence type="ECO:0000256" key="2">
    <source>
        <dbReference type="ARBA" id="ARBA00022801"/>
    </source>
</evidence>
<dbReference type="InterPro" id="IPR039356">
    <property type="entry name" value="YfbR/HDDC2"/>
</dbReference>
<evidence type="ECO:0000313" key="5">
    <source>
        <dbReference type="Proteomes" id="UP000199585"/>
    </source>
</evidence>
<evidence type="ECO:0000259" key="3">
    <source>
        <dbReference type="Pfam" id="PF13023"/>
    </source>
</evidence>
<keyword evidence="5" id="KW-1185">Reference proteome</keyword>
<keyword evidence="2 4" id="KW-0378">Hydrolase</keyword>
<feature type="domain" description="HD" evidence="3">
    <location>
        <begin position="203"/>
        <end position="367"/>
    </location>
</feature>
<dbReference type="Gene3D" id="1.10.3210.10">
    <property type="entry name" value="Hypothetical protein af1432"/>
    <property type="match status" value="2"/>
</dbReference>
<sequence length="384" mass="41573">MTGVAGDRLSHQLAFLRAADGLKSVTRANALMDGTRRENTAEHSWHLALWALVWGAPDPAIPMALLHDLIEVHAGDHPIHLPQDYAAIAMLERAAADRLYPLLPDDQGQAFRALWESFEAATTPVARTVRTLDSAQPLMQELGNVAQTDVDRDIARALLTTGRTASLANDWPALYAYSIGLLDRTCPTLDPDTAARLRFLAEADRLKTVLRATTLFDGSRRENSAEHSWHLALYALTLAEHAARPVDTARVIAMLLIHDLVEIDAGDVPVHAAGRDHAAHALIEARAAHRIFGLLPAAQGAALLALWQEFEAATSDDAIFAKALDRVQPVMANLATGGGTWPAYRVTRAQLQTRVGAQVLRGAPAVWQALEPAIDAWFAASAQS</sequence>
<organism evidence="4 5">
    <name type="scientific">Loktanella fryxellensis</name>
    <dbReference type="NCBI Taxonomy" id="245187"/>
    <lineage>
        <taxon>Bacteria</taxon>
        <taxon>Pseudomonadati</taxon>
        <taxon>Pseudomonadota</taxon>
        <taxon>Alphaproteobacteria</taxon>
        <taxon>Rhodobacterales</taxon>
        <taxon>Roseobacteraceae</taxon>
        <taxon>Loktanella</taxon>
    </lineage>
</organism>
<evidence type="ECO:0000313" key="4">
    <source>
        <dbReference type="EMBL" id="SEN27383.1"/>
    </source>
</evidence>
<dbReference type="Pfam" id="PF13023">
    <property type="entry name" value="HD_3"/>
    <property type="match status" value="2"/>
</dbReference>
<proteinExistence type="predicted"/>
<dbReference type="SUPFAM" id="SSF109604">
    <property type="entry name" value="HD-domain/PDEase-like"/>
    <property type="match status" value="2"/>
</dbReference>
<protein>
    <submittedName>
        <fullName evidence="4">Putative hydrolases of HD superfamily</fullName>
    </submittedName>
</protein>
<dbReference type="GO" id="GO:0005737">
    <property type="term" value="C:cytoplasm"/>
    <property type="evidence" value="ECO:0007669"/>
    <property type="project" value="TreeGrafter"/>
</dbReference>
<dbReference type="STRING" id="245187.SAMN04488003_11264"/>
<reference evidence="4 5" key="1">
    <citation type="submission" date="2016-10" db="EMBL/GenBank/DDBJ databases">
        <authorList>
            <person name="de Groot N.N."/>
        </authorList>
    </citation>
    <scope>NUCLEOTIDE SEQUENCE [LARGE SCALE GENOMIC DNA]</scope>
    <source>
        <strain evidence="4 5">DSM 16213</strain>
    </source>
</reference>
<dbReference type="EMBL" id="FOCI01000012">
    <property type="protein sequence ID" value="SEN27383.1"/>
    <property type="molecule type" value="Genomic_DNA"/>
</dbReference>
<dbReference type="PANTHER" id="PTHR11845">
    <property type="entry name" value="5'-DEOXYNUCLEOTIDASE HDDC2"/>
    <property type="match status" value="1"/>
</dbReference>
<dbReference type="RefSeq" id="WP_245731480.1">
    <property type="nucleotide sequence ID" value="NZ_FOCI01000012.1"/>
</dbReference>
<gene>
    <name evidence="4" type="ORF">SAMN04488003_11264</name>
</gene>
<dbReference type="AlphaFoldDB" id="A0A1H8F6E4"/>
<keyword evidence="1" id="KW-0479">Metal-binding</keyword>
<dbReference type="GO" id="GO:0046872">
    <property type="term" value="F:metal ion binding"/>
    <property type="evidence" value="ECO:0007669"/>
    <property type="project" value="UniProtKB-KW"/>
</dbReference>